<feature type="region of interest" description="Disordered" evidence="15">
    <location>
        <begin position="307"/>
        <end position="334"/>
    </location>
</feature>
<evidence type="ECO:0000256" key="13">
    <source>
        <dbReference type="ARBA" id="ARBA00023239"/>
    </source>
</evidence>
<evidence type="ECO:0000313" key="18">
    <source>
        <dbReference type="EMBL" id="CAH1390051.1"/>
    </source>
</evidence>
<keyword evidence="11" id="KW-0115">cAMP biosynthesis</keyword>
<dbReference type="EC" id="4.6.1.1" evidence="4"/>
<evidence type="ECO:0000256" key="4">
    <source>
        <dbReference type="ARBA" id="ARBA00012201"/>
    </source>
</evidence>
<keyword evidence="13 14" id="KW-0456">Lyase</keyword>
<feature type="domain" description="Guanylate cyclase" evidence="17">
    <location>
        <begin position="1123"/>
        <end position="1261"/>
    </location>
</feature>
<evidence type="ECO:0000256" key="8">
    <source>
        <dbReference type="ARBA" id="ARBA00022840"/>
    </source>
</evidence>
<keyword evidence="6" id="KW-0479">Metal-binding</keyword>
<dbReference type="InterPro" id="IPR018297">
    <property type="entry name" value="A/G_cyclase_CS"/>
</dbReference>
<feature type="transmembrane region" description="Helical" evidence="16">
    <location>
        <begin position="138"/>
        <end position="155"/>
    </location>
</feature>
<dbReference type="CDD" id="cd07302">
    <property type="entry name" value="CHD"/>
    <property type="match status" value="2"/>
</dbReference>
<dbReference type="Pfam" id="PF00211">
    <property type="entry name" value="Guanylate_cyc"/>
    <property type="match status" value="2"/>
</dbReference>
<dbReference type="PANTHER" id="PTHR45627">
    <property type="entry name" value="ADENYLATE CYCLASE TYPE 1"/>
    <property type="match status" value="1"/>
</dbReference>
<evidence type="ECO:0000256" key="6">
    <source>
        <dbReference type="ARBA" id="ARBA00022723"/>
    </source>
</evidence>
<evidence type="ECO:0000256" key="14">
    <source>
        <dbReference type="RuleBase" id="RU000405"/>
    </source>
</evidence>
<feature type="transmembrane region" description="Helical" evidence="16">
    <location>
        <begin position="912"/>
        <end position="931"/>
    </location>
</feature>
<comment type="cofactor">
    <cofactor evidence="2">
        <name>Mg(2+)</name>
        <dbReference type="ChEBI" id="CHEBI:18420"/>
    </cofactor>
</comment>
<feature type="transmembrane region" description="Helical" evidence="16">
    <location>
        <begin position="239"/>
        <end position="258"/>
    </location>
</feature>
<evidence type="ECO:0000256" key="7">
    <source>
        <dbReference type="ARBA" id="ARBA00022741"/>
    </source>
</evidence>
<keyword evidence="7" id="KW-0547">Nucleotide-binding</keyword>
<reference evidence="18" key="1">
    <citation type="submission" date="2022-01" db="EMBL/GenBank/DDBJ databases">
        <authorList>
            <person name="King R."/>
        </authorList>
    </citation>
    <scope>NUCLEOTIDE SEQUENCE</scope>
</reference>
<evidence type="ECO:0000256" key="9">
    <source>
        <dbReference type="ARBA" id="ARBA00022842"/>
    </source>
</evidence>
<evidence type="ECO:0000256" key="5">
    <source>
        <dbReference type="ARBA" id="ARBA00022692"/>
    </source>
</evidence>
<dbReference type="InterPro" id="IPR023298">
    <property type="entry name" value="ATPase_P-typ_TM_dom_sf"/>
</dbReference>
<dbReference type="GO" id="GO:0005524">
    <property type="term" value="F:ATP binding"/>
    <property type="evidence" value="ECO:0007669"/>
    <property type="project" value="UniProtKB-KW"/>
</dbReference>
<dbReference type="InterPro" id="IPR029787">
    <property type="entry name" value="Nucleotide_cyclase"/>
</dbReference>
<dbReference type="PROSITE" id="PS50125">
    <property type="entry name" value="GUANYLATE_CYCLASE_2"/>
    <property type="match status" value="2"/>
</dbReference>
<feature type="domain" description="Guanylate cyclase" evidence="17">
    <location>
        <begin position="356"/>
        <end position="483"/>
    </location>
</feature>
<feature type="compositionally biased region" description="Polar residues" evidence="15">
    <location>
        <begin position="9"/>
        <end position="24"/>
    </location>
</feature>
<evidence type="ECO:0000256" key="12">
    <source>
        <dbReference type="ARBA" id="ARBA00023136"/>
    </source>
</evidence>
<dbReference type="PROSITE" id="PS00452">
    <property type="entry name" value="GUANYLATE_CYCLASE_1"/>
    <property type="match status" value="2"/>
</dbReference>
<evidence type="ECO:0000256" key="1">
    <source>
        <dbReference type="ARBA" id="ARBA00001593"/>
    </source>
</evidence>
<sequence>MSDKIPKNEYNSNGERRATQVSFSKNKDEISIQDDSEDEITLAPYIQTYLAHSGNQFGCCGFCFPVPFERASNKSWWDPKFDSEILENQYRNSSFAQIRLRFRYSLVYMLILSIIWCLQLITFGILDKSQKDASPLGVIFFLFAVFCIIVLIITHTSLYRRYILPVSFVVSLVMCLLSIASVSQSPVLSPASDFAICIEIIMIIYTVIPLPLYLCVLMGGLYSVLFEILGTGYALPIRIVSHLCVHLIALHILIMTNVRMRGTFMKVGQSLLVRRELEIEKELKEKMIHSVMPPCYANWLKEKEKEERHKKVKEEREKRERKNRGHSNSSSDATRDPVDVIDLFRPFNVNCMKDVSILFADIVGFTRMSSKKTASELVSVLNVLFERFDRLCSENYCEKIATLGDCYYCVSGCPTANSRHAHCCVEMGLGMIKAIAEFDREKEEDVNMRVGVHTGTVLCGIVGRRRFKFDVWSNDVALANKMESTGKPGRVHISQTTKNFLDDTYVFEDGDVVQGMGTYFIVAPKELVPSQIGSTQLTVTSPTQTMPSDQSGNFPSFETALASQLQSESLTTAHSHQKSNNVNCTISPFDHLKDSDLFKDENSSQELGNGKSELPFGSSPKRSPPSPLKIPVHLDVPKDDLSFSQSLNSRKDSGIRSNSRRSSIQQQLFSMNGLTTNELMNHRVSGYYTSSQFSLNELEKGNGPKLPSPLGDSFGACFQKLRKQSDLQLIKCVQVNSQSESSYFVSPPLRRWTLLFKDPELERQYRRNAHRTTSGGVARSKTLATARFNTYFDITISLIVFSSVALSLLLFFPFSVSWISVLSVLLLIQLFIIFLCIRSAIKPLFKCLHHCMYWYRWHFIGGALVSLPLIALITNFPQSIDSAESIFNYTYLLFIAIIHYCNFTQLNCWMKSFLATIGSVIYLMLITITILQNPSILDSKNLSILSEMQNNSDFLLSSKSEFIPPQINNPTFNSREKRFDDATALSDFDYLSDNEEFLPFPYNDSDPGRNKRFLGLVRNSTVKYINMTNIHENNNLLYSEAFLIEIYLDIFLLILLVWFLNREFEISYRLSFHGNEVAANDQKKVAEMKDLSDWLLNNIIPSYVADHLKSTTKGYSEDVKDAGILFASIVNFSELYDESFMEGRECLRVLNELVSDFDELLSQPRFNMVEKIKTIGSTFMAASGLNPSQRRSDSNEHLFQLMEFAFALQAAIKNFNAHLLEFNLILRVGFNFGDVTAGVIGTTKLHYDIWGDAVNIASRMDTTGVPNRIQVSAACVQVLSACYNFERRGTVYVKGKDNMDVYLVIGRKEELDISDPKIS</sequence>
<dbReference type="EMBL" id="OV725077">
    <property type="protein sequence ID" value="CAH1390051.1"/>
    <property type="molecule type" value="Genomic_DNA"/>
</dbReference>
<evidence type="ECO:0000256" key="10">
    <source>
        <dbReference type="ARBA" id="ARBA00022989"/>
    </source>
</evidence>
<protein>
    <recommendedName>
        <fullName evidence="4">adenylate cyclase</fullName>
        <ecNumber evidence="4">4.6.1.1</ecNumber>
    </recommendedName>
</protein>
<feature type="transmembrane region" description="Helical" evidence="16">
    <location>
        <begin position="886"/>
        <end position="903"/>
    </location>
</feature>
<comment type="similarity">
    <text evidence="14">Belongs to the adenylyl cyclase class-4/guanylyl cyclase family.</text>
</comment>
<evidence type="ECO:0000259" key="17">
    <source>
        <dbReference type="PROSITE" id="PS50125"/>
    </source>
</evidence>
<dbReference type="SUPFAM" id="SSF81665">
    <property type="entry name" value="Calcium ATPase, transmembrane domain M"/>
    <property type="match status" value="1"/>
</dbReference>
<feature type="transmembrane region" description="Helical" evidence="16">
    <location>
        <begin position="162"/>
        <end position="181"/>
    </location>
</feature>
<dbReference type="SUPFAM" id="SSF55073">
    <property type="entry name" value="Nucleotide cyclase"/>
    <property type="match status" value="2"/>
</dbReference>
<comment type="subcellular location">
    <subcellularLocation>
        <location evidence="3">Membrane</location>
        <topology evidence="3">Multi-pass membrane protein</topology>
    </subcellularLocation>
</comment>
<keyword evidence="12 16" id="KW-0472">Membrane</keyword>
<accession>A0A9P0E9Z6</accession>
<dbReference type="GO" id="GO:0046872">
    <property type="term" value="F:metal ion binding"/>
    <property type="evidence" value="ECO:0007669"/>
    <property type="project" value="UniProtKB-KW"/>
</dbReference>
<feature type="transmembrane region" description="Helical" evidence="16">
    <location>
        <begin position="1041"/>
        <end position="1060"/>
    </location>
</feature>
<dbReference type="Proteomes" id="UP001152798">
    <property type="component" value="Chromosome 1"/>
</dbReference>
<feature type="region of interest" description="Disordered" evidence="15">
    <location>
        <begin position="1"/>
        <end position="28"/>
    </location>
</feature>
<dbReference type="GO" id="GO:0006171">
    <property type="term" value="P:cAMP biosynthetic process"/>
    <property type="evidence" value="ECO:0007669"/>
    <property type="project" value="UniProtKB-KW"/>
</dbReference>
<comment type="catalytic activity">
    <reaction evidence="1">
        <text>ATP = 3',5'-cyclic AMP + diphosphate</text>
        <dbReference type="Rhea" id="RHEA:15389"/>
        <dbReference type="ChEBI" id="CHEBI:30616"/>
        <dbReference type="ChEBI" id="CHEBI:33019"/>
        <dbReference type="ChEBI" id="CHEBI:58165"/>
        <dbReference type="EC" id="4.6.1.1"/>
    </reaction>
</comment>
<dbReference type="OrthoDB" id="10035433at2759"/>
<feature type="transmembrane region" description="Helical" evidence="16">
    <location>
        <begin position="791"/>
        <end position="812"/>
    </location>
</feature>
<feature type="transmembrane region" description="Helical" evidence="16">
    <location>
        <begin position="853"/>
        <end position="874"/>
    </location>
</feature>
<evidence type="ECO:0000256" key="16">
    <source>
        <dbReference type="SAM" id="Phobius"/>
    </source>
</evidence>
<dbReference type="GO" id="GO:0035556">
    <property type="term" value="P:intracellular signal transduction"/>
    <property type="evidence" value="ECO:0007669"/>
    <property type="project" value="InterPro"/>
</dbReference>
<dbReference type="PANTHER" id="PTHR45627:SF8">
    <property type="entry name" value="ADENYLATE CYCLASE TYPE 9"/>
    <property type="match status" value="1"/>
</dbReference>
<proteinExistence type="inferred from homology"/>
<feature type="transmembrane region" description="Helical" evidence="16">
    <location>
        <begin position="818"/>
        <end position="841"/>
    </location>
</feature>
<feature type="compositionally biased region" description="Basic and acidic residues" evidence="15">
    <location>
        <begin position="307"/>
        <end position="320"/>
    </location>
</feature>
<keyword evidence="9" id="KW-0460">Magnesium</keyword>
<evidence type="ECO:0000256" key="2">
    <source>
        <dbReference type="ARBA" id="ARBA00001946"/>
    </source>
</evidence>
<dbReference type="SMART" id="SM00044">
    <property type="entry name" value="CYCc"/>
    <property type="match status" value="2"/>
</dbReference>
<dbReference type="InterPro" id="IPR001054">
    <property type="entry name" value="A/G_cyclase"/>
</dbReference>
<feature type="transmembrane region" description="Helical" evidence="16">
    <location>
        <begin position="106"/>
        <end position="126"/>
    </location>
</feature>
<dbReference type="GO" id="GO:0004016">
    <property type="term" value="F:adenylate cyclase activity"/>
    <property type="evidence" value="ECO:0007669"/>
    <property type="project" value="UniProtKB-EC"/>
</dbReference>
<gene>
    <name evidence="18" type="ORF">NEZAVI_LOCUS1319</name>
</gene>
<keyword evidence="19" id="KW-1185">Reference proteome</keyword>
<evidence type="ECO:0000256" key="15">
    <source>
        <dbReference type="SAM" id="MobiDB-lite"/>
    </source>
</evidence>
<dbReference type="Gene3D" id="3.30.70.1230">
    <property type="entry name" value="Nucleotide cyclase"/>
    <property type="match status" value="2"/>
</dbReference>
<keyword evidence="5 16" id="KW-0812">Transmembrane</keyword>
<organism evidence="18 19">
    <name type="scientific">Nezara viridula</name>
    <name type="common">Southern green stink bug</name>
    <name type="synonym">Cimex viridulus</name>
    <dbReference type="NCBI Taxonomy" id="85310"/>
    <lineage>
        <taxon>Eukaryota</taxon>
        <taxon>Metazoa</taxon>
        <taxon>Ecdysozoa</taxon>
        <taxon>Arthropoda</taxon>
        <taxon>Hexapoda</taxon>
        <taxon>Insecta</taxon>
        <taxon>Pterygota</taxon>
        <taxon>Neoptera</taxon>
        <taxon>Paraneoptera</taxon>
        <taxon>Hemiptera</taxon>
        <taxon>Heteroptera</taxon>
        <taxon>Panheteroptera</taxon>
        <taxon>Pentatomomorpha</taxon>
        <taxon>Pentatomoidea</taxon>
        <taxon>Pentatomidae</taxon>
        <taxon>Pentatominae</taxon>
        <taxon>Nezara</taxon>
    </lineage>
</organism>
<evidence type="ECO:0000313" key="19">
    <source>
        <dbReference type="Proteomes" id="UP001152798"/>
    </source>
</evidence>
<dbReference type="FunFam" id="3.30.70.1230:FF:000008">
    <property type="entry name" value="Adenylate cyclase type 9"/>
    <property type="match status" value="1"/>
</dbReference>
<name>A0A9P0E9Z6_NEZVI</name>
<keyword evidence="8" id="KW-0067">ATP-binding</keyword>
<feature type="region of interest" description="Disordered" evidence="15">
    <location>
        <begin position="600"/>
        <end position="663"/>
    </location>
</feature>
<keyword evidence="10 16" id="KW-1133">Transmembrane helix</keyword>
<dbReference type="GO" id="GO:0005886">
    <property type="term" value="C:plasma membrane"/>
    <property type="evidence" value="ECO:0007669"/>
    <property type="project" value="TreeGrafter"/>
</dbReference>
<evidence type="ECO:0000256" key="11">
    <source>
        <dbReference type="ARBA" id="ARBA00022998"/>
    </source>
</evidence>
<evidence type="ECO:0000256" key="3">
    <source>
        <dbReference type="ARBA" id="ARBA00004141"/>
    </source>
</evidence>
<dbReference type="GO" id="GO:0007189">
    <property type="term" value="P:adenylate cyclase-activating G protein-coupled receptor signaling pathway"/>
    <property type="evidence" value="ECO:0007669"/>
    <property type="project" value="TreeGrafter"/>
</dbReference>